<evidence type="ECO:0000313" key="2">
    <source>
        <dbReference type="EMBL" id="MBS8122348.1"/>
    </source>
</evidence>
<accession>A0ABS5QNX0</accession>
<sequence>MSKKIIFGISILFLAIVVVLAIGNINIKENYEGNENKLEESKIEKINIPGYENYQSNNETYKKIGIDLLKSSGIPKGHIDSLSLQEQKEFGESINYFWQRQKNTISSEYIQEQIGDLSQDEKIKYIVSNYFAGNYISLDDIGEMSEDNFVKTINLINEQQKEIQKYLAEREKKELKELATQDERMIKAINDNTVSPYIQKKTEIMQITENRCEDVASFSSLGRCLAGSNMKEIQNLKTVLSDAEYEEFNYSYYLETYISRPAQIFESIETNEQQKAVMDALEELYNMGRLRKGHCNNIKYLDAKNKCKSYF</sequence>
<keyword evidence="3" id="KW-1185">Reference proteome</keyword>
<keyword evidence="1" id="KW-0175">Coiled coil</keyword>
<name>A0ABS5QNX0_9BACT</name>
<reference evidence="2 3" key="1">
    <citation type="journal article" date="2021" name="Nat. Commun.">
        <title>Reductive evolution and unique predatory mode in the CPR bacterium Vampirococcus lugosii.</title>
        <authorList>
            <person name="Moreira D."/>
            <person name="Zivanovic Y."/>
            <person name="Lopez-Archilla A.I."/>
            <person name="Iniesto M."/>
            <person name="Lopez-Garcia P."/>
        </authorList>
    </citation>
    <scope>NUCLEOTIDE SEQUENCE [LARGE SCALE GENOMIC DNA]</scope>
    <source>
        <strain evidence="2">Chiprana</strain>
    </source>
</reference>
<dbReference type="Proteomes" id="UP000680365">
    <property type="component" value="Unassembled WGS sequence"/>
</dbReference>
<comment type="caution">
    <text evidence="2">The sequence shown here is derived from an EMBL/GenBank/DDBJ whole genome shotgun (WGS) entry which is preliminary data.</text>
</comment>
<evidence type="ECO:0000313" key="3">
    <source>
        <dbReference type="Proteomes" id="UP000680365"/>
    </source>
</evidence>
<dbReference type="EMBL" id="JAEDAM010000077">
    <property type="protein sequence ID" value="MBS8122348.1"/>
    <property type="molecule type" value="Genomic_DNA"/>
</dbReference>
<protein>
    <submittedName>
        <fullName evidence="2">Uncharacterized protein</fullName>
    </submittedName>
</protein>
<gene>
    <name evidence="2" type="ORF">VAMP_325n15</name>
</gene>
<organism evidence="2 3">
    <name type="scientific">Candidatus Vampirococcus lugosii</name>
    <dbReference type="NCBI Taxonomy" id="2789015"/>
    <lineage>
        <taxon>Bacteria</taxon>
        <taxon>Candidatus Absconditibacteriota</taxon>
        <taxon>Vampirococcus</taxon>
    </lineage>
</organism>
<feature type="coiled-coil region" evidence="1">
    <location>
        <begin position="156"/>
        <end position="192"/>
    </location>
</feature>
<proteinExistence type="predicted"/>
<dbReference type="RefSeq" id="WP_213349787.1">
    <property type="nucleotide sequence ID" value="NZ_JAEDAM010000077.1"/>
</dbReference>
<evidence type="ECO:0000256" key="1">
    <source>
        <dbReference type="SAM" id="Coils"/>
    </source>
</evidence>